<proteinExistence type="predicted"/>
<evidence type="ECO:0000313" key="1">
    <source>
        <dbReference type="EMBL" id="QBK86687.1"/>
    </source>
</evidence>
<organism evidence="1">
    <name type="scientific">Marseillevirus LCMAC103</name>
    <dbReference type="NCBI Taxonomy" id="2506604"/>
    <lineage>
        <taxon>Viruses</taxon>
        <taxon>Varidnaviria</taxon>
        <taxon>Bamfordvirae</taxon>
        <taxon>Nucleocytoviricota</taxon>
        <taxon>Megaviricetes</taxon>
        <taxon>Pimascovirales</taxon>
        <taxon>Pimascovirales incertae sedis</taxon>
        <taxon>Marseilleviridae</taxon>
    </lineage>
</organism>
<gene>
    <name evidence="1" type="ORF">LCMAC103_00160</name>
</gene>
<dbReference type="EMBL" id="MK500335">
    <property type="protein sequence ID" value="QBK86687.1"/>
    <property type="molecule type" value="Genomic_DNA"/>
</dbReference>
<accession>A0A481YUW4</accession>
<name>A0A481YUW4_9VIRU</name>
<reference evidence="1" key="1">
    <citation type="journal article" date="2019" name="MBio">
        <title>Virus Genomes from Deep Sea Sediments Expand the Ocean Megavirome and Support Independent Origins of Viral Gigantism.</title>
        <authorList>
            <person name="Backstrom D."/>
            <person name="Yutin N."/>
            <person name="Jorgensen S.L."/>
            <person name="Dharamshi J."/>
            <person name="Homa F."/>
            <person name="Zaremba-Niedwiedzka K."/>
            <person name="Spang A."/>
            <person name="Wolf Y.I."/>
            <person name="Koonin E.V."/>
            <person name="Ettema T.J."/>
        </authorList>
    </citation>
    <scope>NUCLEOTIDE SEQUENCE</scope>
</reference>
<protein>
    <submittedName>
        <fullName evidence="1">Uncharacterized protein</fullName>
    </submittedName>
</protein>
<sequence>MKLENHYVCLAVILALVVGAVCLAPPLRDRFHRGARVKAKARAAAKRGAAKARRFRRGARGSKFFDVVGYECEDGVCNPTRGGSLSRRRCIQCCGNAADPCP</sequence>